<dbReference type="OMA" id="ESAMIIL"/>
<keyword evidence="5" id="KW-1185">Reference proteome</keyword>
<feature type="region of interest" description="Disordered" evidence="2">
    <location>
        <begin position="1"/>
        <end position="27"/>
    </location>
</feature>
<dbReference type="PROSITE" id="PS50042">
    <property type="entry name" value="CNMP_BINDING_3"/>
    <property type="match status" value="2"/>
</dbReference>
<organism evidence="4 5">
    <name type="scientific">Patiria miniata</name>
    <name type="common">Bat star</name>
    <name type="synonym">Asterina miniata</name>
    <dbReference type="NCBI Taxonomy" id="46514"/>
    <lineage>
        <taxon>Eukaryota</taxon>
        <taxon>Metazoa</taxon>
        <taxon>Echinodermata</taxon>
        <taxon>Eleutherozoa</taxon>
        <taxon>Asterozoa</taxon>
        <taxon>Asteroidea</taxon>
        <taxon>Valvatacea</taxon>
        <taxon>Valvatida</taxon>
        <taxon>Asterinidae</taxon>
        <taxon>Patiria</taxon>
    </lineage>
</organism>
<dbReference type="Proteomes" id="UP000887568">
    <property type="component" value="Unplaced"/>
</dbReference>
<dbReference type="CDD" id="cd00038">
    <property type="entry name" value="CAP_ED"/>
    <property type="match status" value="2"/>
</dbReference>
<keyword evidence="1" id="KW-0407">Ion channel</keyword>
<dbReference type="GeneID" id="119730280"/>
<dbReference type="GO" id="GO:0044877">
    <property type="term" value="F:protein-containing complex binding"/>
    <property type="evidence" value="ECO:0007669"/>
    <property type="project" value="TreeGrafter"/>
</dbReference>
<feature type="domain" description="Cyclic nucleotide-binding" evidence="3">
    <location>
        <begin position="47"/>
        <end position="142"/>
    </location>
</feature>
<dbReference type="InterPro" id="IPR000595">
    <property type="entry name" value="cNMP-bd_dom"/>
</dbReference>
<evidence type="ECO:0000313" key="5">
    <source>
        <dbReference type="Proteomes" id="UP000887568"/>
    </source>
</evidence>
<evidence type="ECO:0000256" key="2">
    <source>
        <dbReference type="SAM" id="MobiDB-lite"/>
    </source>
</evidence>
<dbReference type="InterPro" id="IPR014710">
    <property type="entry name" value="RmlC-like_jellyroll"/>
</dbReference>
<keyword evidence="1" id="KW-0813">Transport</keyword>
<evidence type="ECO:0000256" key="1">
    <source>
        <dbReference type="ARBA" id="ARBA00023286"/>
    </source>
</evidence>
<dbReference type="AlphaFoldDB" id="A0A914A699"/>
<dbReference type="RefSeq" id="XP_038059019.1">
    <property type="nucleotide sequence ID" value="XM_038203091.1"/>
</dbReference>
<dbReference type="GO" id="GO:0005221">
    <property type="term" value="F:intracellularly cyclic nucleotide-activated monoatomic cation channel activity"/>
    <property type="evidence" value="ECO:0007669"/>
    <property type="project" value="InterPro"/>
</dbReference>
<dbReference type="InterPro" id="IPR050866">
    <property type="entry name" value="CNG_cation_channel"/>
</dbReference>
<dbReference type="PANTHER" id="PTHR45638:SF24">
    <property type="entry name" value="CYCLIC NUCLEOTIDE-BINDING DOMAIN PROTEIN (AFU_ORTHOLOGUE AFUA_2G03170)"/>
    <property type="match status" value="1"/>
</dbReference>
<evidence type="ECO:0000259" key="3">
    <source>
        <dbReference type="PROSITE" id="PS50042"/>
    </source>
</evidence>
<name>A0A914A699_PATMI</name>
<protein>
    <recommendedName>
        <fullName evidence="3">Cyclic nucleotide-binding domain-containing protein</fullName>
    </recommendedName>
</protein>
<dbReference type="Pfam" id="PF00027">
    <property type="entry name" value="cNMP_binding"/>
    <property type="match status" value="2"/>
</dbReference>
<dbReference type="EnsemblMetazoa" id="XM_038203091.1">
    <property type="protein sequence ID" value="XP_038059019.1"/>
    <property type="gene ID" value="LOC119730280"/>
</dbReference>
<feature type="domain" description="Cyclic nucleotide-binding" evidence="3">
    <location>
        <begin position="186"/>
        <end position="292"/>
    </location>
</feature>
<feature type="compositionally biased region" description="Low complexity" evidence="2">
    <location>
        <begin position="1"/>
        <end position="11"/>
    </location>
</feature>
<dbReference type="SMART" id="SM00100">
    <property type="entry name" value="cNMP"/>
    <property type="match status" value="2"/>
</dbReference>
<dbReference type="OrthoDB" id="421226at2759"/>
<feature type="region of interest" description="Disordered" evidence="2">
    <location>
        <begin position="379"/>
        <end position="405"/>
    </location>
</feature>
<evidence type="ECO:0000313" key="4">
    <source>
        <dbReference type="EnsemblMetazoa" id="XP_038059019.1"/>
    </source>
</evidence>
<dbReference type="InterPro" id="IPR018490">
    <property type="entry name" value="cNMP-bd_dom_sf"/>
</dbReference>
<proteinExistence type="predicted"/>
<accession>A0A914A699</accession>
<dbReference type="PANTHER" id="PTHR45638">
    <property type="entry name" value="CYCLIC NUCLEOTIDE-GATED CATION CHANNEL SUBUNIT A"/>
    <property type="match status" value="1"/>
</dbReference>
<dbReference type="Gene3D" id="2.60.120.10">
    <property type="entry name" value="Jelly Rolls"/>
    <property type="match status" value="2"/>
</dbReference>
<reference evidence="4" key="1">
    <citation type="submission" date="2022-11" db="UniProtKB">
        <authorList>
            <consortium name="EnsemblMetazoa"/>
        </authorList>
    </citation>
    <scope>IDENTIFICATION</scope>
</reference>
<keyword evidence="1" id="KW-0406">Ion transport</keyword>
<sequence length="496" mass="53600">MGGGASNSNRSSQKRRSTKSSPPSLPSHVLDKLRVCLTSLPYPQGVVDKQAVSRAAEKAERVDVSEPQVILTKGENAKGIYIIIAGEAQVVSASGTVIAELSSGDLFGELSTLFHIPCTATVKTPTKVLLLLLKPEVLTAALNGQSVTSNLLDYFVKKRYLDTSGAVNQSELMYRITKTVLKEVPLFSQWGNAAIESLVKAVQSEGPAVTLAPAKSLIAMEGDPADEIVIIVRGRVEVLKEKEVLSTLDSARWPVWHGEEGLFAGSRSLVSVRTVSTCQMIIIKNAMVHEVVKKHQLEAAGDFNKRQDKWRLRTTAANTATTEDACYRLEVLIHRLSETNVLSKAPLNALYKIALNSKTLAHKTGDCIIGESSTADQKQSKMIKSAGGTDASKPETPTKIDATLPPGTEIKAEASSQVFWADDKFLLVLKGAVMLNSNEEWVCTVGEVLWVPKAAHPRSRLEAKTDSVILHFTSSALDEACSNHPDVVLTVPSTVR</sequence>
<dbReference type="SUPFAM" id="SSF51206">
    <property type="entry name" value="cAMP-binding domain-like"/>
    <property type="match status" value="2"/>
</dbReference>
<keyword evidence="1" id="KW-1071">Ligand-gated ion channel</keyword>